<dbReference type="EMBL" id="JARJBB010000065">
    <property type="protein sequence ID" value="MDF3303301.1"/>
    <property type="molecule type" value="Genomic_DNA"/>
</dbReference>
<evidence type="ECO:0000256" key="1">
    <source>
        <dbReference type="SAM" id="MobiDB-lite"/>
    </source>
</evidence>
<sequence>MPAARKTTTTEPATTAQPTPRSRRNHRLAIGGAVVATLMLTLAGCGDKFAEPFKDAPRSGKDNGAPMDLIRMADGFSNVGVKCDGPNRVYVVYHGDNKYGSLAVVANDPRCTK</sequence>
<comment type="caution">
    <text evidence="2">The sequence shown here is derived from an EMBL/GenBank/DDBJ whole genome shotgun (WGS) entry which is preliminary data.</text>
</comment>
<accession>A0ABT6AF75</accession>
<feature type="compositionally biased region" description="Low complexity" evidence="1">
    <location>
        <begin position="1"/>
        <end position="20"/>
    </location>
</feature>
<evidence type="ECO:0000313" key="2">
    <source>
        <dbReference type="EMBL" id="MDF3303301.1"/>
    </source>
</evidence>
<dbReference type="Proteomes" id="UP001221150">
    <property type="component" value="Unassembled WGS sequence"/>
</dbReference>
<evidence type="ECO:0000313" key="3">
    <source>
        <dbReference type="Proteomes" id="UP001221150"/>
    </source>
</evidence>
<keyword evidence="3" id="KW-1185">Reference proteome</keyword>
<dbReference type="RefSeq" id="WP_276112829.1">
    <property type="nucleotide sequence ID" value="NZ_JARJBB010000065.1"/>
</dbReference>
<gene>
    <name evidence="2" type="ORF">P3H78_32795</name>
</gene>
<name>A0ABT6AF75_9ACTN</name>
<proteinExistence type="predicted"/>
<feature type="region of interest" description="Disordered" evidence="1">
    <location>
        <begin position="1"/>
        <end position="26"/>
    </location>
</feature>
<evidence type="ECO:0008006" key="4">
    <source>
        <dbReference type="Google" id="ProtNLM"/>
    </source>
</evidence>
<reference evidence="2 3" key="1">
    <citation type="submission" date="2023-03" db="EMBL/GenBank/DDBJ databases">
        <title>Draft genome sequence of Streptomyces sp. K1PA1 isolated from peat swamp forest in Thailand.</title>
        <authorList>
            <person name="Klaysubun C."/>
            <person name="Duangmal K."/>
        </authorList>
    </citation>
    <scope>NUCLEOTIDE SEQUENCE [LARGE SCALE GENOMIC DNA]</scope>
    <source>
        <strain evidence="2 3">K1PA1</strain>
    </source>
</reference>
<organism evidence="2 3">
    <name type="scientific">Streptomyces tropicalis</name>
    <dbReference type="NCBI Taxonomy" id="3034234"/>
    <lineage>
        <taxon>Bacteria</taxon>
        <taxon>Bacillati</taxon>
        <taxon>Actinomycetota</taxon>
        <taxon>Actinomycetes</taxon>
        <taxon>Kitasatosporales</taxon>
        <taxon>Streptomycetaceae</taxon>
        <taxon>Streptomyces</taxon>
    </lineage>
</organism>
<protein>
    <recommendedName>
        <fullName evidence="4">Lipoprotein</fullName>
    </recommendedName>
</protein>